<feature type="domain" description="Protein kinase" evidence="5">
    <location>
        <begin position="860"/>
        <end position="1181"/>
    </location>
</feature>
<evidence type="ECO:0000256" key="1">
    <source>
        <dbReference type="ARBA" id="ARBA00022801"/>
    </source>
</evidence>
<evidence type="ECO:0000259" key="6">
    <source>
        <dbReference type="PROSITE" id="PS51635"/>
    </source>
</evidence>
<keyword evidence="1" id="KW-0378">Hydrolase</keyword>
<comment type="caution">
    <text evidence="7">The sequence shown here is derived from an EMBL/GenBank/DDBJ whole genome shotgun (WGS) entry which is preliminary data.</text>
</comment>
<dbReference type="Pfam" id="PF00069">
    <property type="entry name" value="Pkinase"/>
    <property type="match status" value="1"/>
</dbReference>
<dbReference type="AlphaFoldDB" id="A0AA38XG67"/>
<organism evidence="7 8">
    <name type="scientific">Knufia peltigerae</name>
    <dbReference type="NCBI Taxonomy" id="1002370"/>
    <lineage>
        <taxon>Eukaryota</taxon>
        <taxon>Fungi</taxon>
        <taxon>Dikarya</taxon>
        <taxon>Ascomycota</taxon>
        <taxon>Pezizomycotina</taxon>
        <taxon>Eurotiomycetes</taxon>
        <taxon>Chaetothyriomycetidae</taxon>
        <taxon>Chaetothyriales</taxon>
        <taxon>Trichomeriaceae</taxon>
        <taxon>Knufia</taxon>
    </lineage>
</organism>
<dbReference type="InterPro" id="IPR016035">
    <property type="entry name" value="Acyl_Trfase/lysoPLipase"/>
</dbReference>
<dbReference type="PROSITE" id="PS51635">
    <property type="entry name" value="PNPLA"/>
    <property type="match status" value="1"/>
</dbReference>
<dbReference type="GO" id="GO:0016020">
    <property type="term" value="C:membrane"/>
    <property type="evidence" value="ECO:0007669"/>
    <property type="project" value="TreeGrafter"/>
</dbReference>
<dbReference type="Pfam" id="PF01734">
    <property type="entry name" value="Patatin"/>
    <property type="match status" value="1"/>
</dbReference>
<evidence type="ECO:0000259" key="5">
    <source>
        <dbReference type="PROSITE" id="PS50011"/>
    </source>
</evidence>
<evidence type="ECO:0000313" key="8">
    <source>
        <dbReference type="Proteomes" id="UP001172681"/>
    </source>
</evidence>
<name>A0AA38XG67_9EURO</name>
<dbReference type="SUPFAM" id="SSF52151">
    <property type="entry name" value="FabD/lysophospholipase-like"/>
    <property type="match status" value="1"/>
</dbReference>
<dbReference type="GO" id="GO:0046486">
    <property type="term" value="P:glycerolipid metabolic process"/>
    <property type="evidence" value="ECO:0007669"/>
    <property type="project" value="UniProtKB-ARBA"/>
</dbReference>
<protein>
    <recommendedName>
        <fullName evidence="9">Protein kinase domain-containing protein</fullName>
    </recommendedName>
</protein>
<dbReference type="PANTHER" id="PTHR24185">
    <property type="entry name" value="CALCIUM-INDEPENDENT PHOSPHOLIPASE A2-GAMMA"/>
    <property type="match status" value="1"/>
</dbReference>
<dbReference type="GO" id="GO:0019369">
    <property type="term" value="P:arachidonate metabolic process"/>
    <property type="evidence" value="ECO:0007669"/>
    <property type="project" value="TreeGrafter"/>
</dbReference>
<dbReference type="GO" id="GO:0016042">
    <property type="term" value="P:lipid catabolic process"/>
    <property type="evidence" value="ECO:0007669"/>
    <property type="project" value="UniProtKB-KW"/>
</dbReference>
<dbReference type="InterPro" id="IPR002641">
    <property type="entry name" value="PNPLA_dom"/>
</dbReference>
<proteinExistence type="predicted"/>
<evidence type="ECO:0000313" key="7">
    <source>
        <dbReference type="EMBL" id="KAJ9612827.1"/>
    </source>
</evidence>
<keyword evidence="2" id="KW-0442">Lipid degradation</keyword>
<keyword evidence="8" id="KW-1185">Reference proteome</keyword>
<comment type="caution">
    <text evidence="4">Lacks conserved residue(s) required for the propagation of feature annotation.</text>
</comment>
<feature type="domain" description="PNPLA" evidence="6">
    <location>
        <begin position="234"/>
        <end position="415"/>
    </location>
</feature>
<reference evidence="7" key="1">
    <citation type="submission" date="2022-10" db="EMBL/GenBank/DDBJ databases">
        <title>Culturing micro-colonial fungi from biological soil crusts in the Mojave desert and describing Neophaeococcomyces mojavensis, and introducing the new genera and species Taxawa tesnikishii.</title>
        <authorList>
            <person name="Kurbessoian T."/>
            <person name="Stajich J.E."/>
        </authorList>
    </citation>
    <scope>NUCLEOTIDE SEQUENCE</scope>
    <source>
        <strain evidence="7">TK_35</strain>
    </source>
</reference>
<dbReference type="InterPro" id="IPR011009">
    <property type="entry name" value="Kinase-like_dom_sf"/>
</dbReference>
<dbReference type="InterPro" id="IPR000719">
    <property type="entry name" value="Prot_kinase_dom"/>
</dbReference>
<dbReference type="GO" id="GO:0047499">
    <property type="term" value="F:calcium-independent phospholipase A2 activity"/>
    <property type="evidence" value="ECO:0007669"/>
    <property type="project" value="TreeGrafter"/>
</dbReference>
<dbReference type="GO" id="GO:0005524">
    <property type="term" value="F:ATP binding"/>
    <property type="evidence" value="ECO:0007669"/>
    <property type="project" value="InterPro"/>
</dbReference>
<dbReference type="EMBL" id="JAPDRN010000205">
    <property type="protein sequence ID" value="KAJ9612827.1"/>
    <property type="molecule type" value="Genomic_DNA"/>
</dbReference>
<evidence type="ECO:0000256" key="3">
    <source>
        <dbReference type="ARBA" id="ARBA00023098"/>
    </source>
</evidence>
<feature type="short sequence motif" description="GXGXXG" evidence="4">
    <location>
        <begin position="238"/>
        <end position="243"/>
    </location>
</feature>
<sequence length="1271" mass="144204">MSASISGRQQGQEVVVEDNINDLEPTVALNKLFLRSLDNIAQAQTHFPPQVASCLDGIPMKLKDAYFRLQIWWHDMNAESDQKLTFEKILSFEHCLPSERVREILQKFQDEFGMIQDLLANLASVSEIDDELLAPLRDACNRVMDLVLDLVDLSDVIGTEQALRLHDGPKRALIEHIIATESAFRQSHLKKAKGIQSKVSDDSIAKDTSNVLHEHQSALSASHEVKPWAPKYMLTIDGGGVGGLSSLIVLETLMDMLKDLEAANDPSDILNPLNVCNYFDYVVGIDTGGMIAIMLSRLRMSIKECIVAYKRWEWESGKRDLASFLASTYDGPFLQEEPAMCRTMLYVHRVGETAMSPTFLNSFQDGEQQSVDVELRQAARATSAAPTYSKPLSINGEEYTGGSLRNNNLETLAFEKVRRLSQREEEGRGHVAMLLSLGSESNGRRGKFKRWLGSIPRLVKDSRRSSDLTVEGHDLSKYAEMVDNRLHYERLNVRLGRFGLFQNESIDDIEAEVQTLFTARKNRAQTDRWKLYYGISKEHEPRALNVSDEALENQNSPPVIRDPDPTVPLFPRTISVQVYYHVDEGGISAESSFRNFDWTVPEAYKDLDPIKNRSEAWAGGEFAPTTLYTRTVSCRVKGPPELPNDEHYAILDKMHFDFKALSENAIVQICGFISQHPKAHFSLEVYWDCGYVKPKKSERQSYAGMVKSELKRKVKVNFLGLEYIPCCDIDALLSLEVVERIAEEDTKLQLDQAACKALITKVLNKASKLFAICVYLRLDMEYLRHLINDHGCSDEPSEHPNDNTHVGCHKEDCDTDTHDVIGCLPKFFARKVIRNLKHDNLSDDDVLPLCHTGDKDRTGLPRLSWLGVGPSGKVYKVTIERSHQYVSGDPDCEFAVKEFSRHESFEREKAMLLKFAGISHDHIVGHIMSWTQHHKSYVLYDKARCDLRHFIQNTQSPSLTTPVVLWFLHQLKGLATAVKHVHSLEENDPEHRHNNIKPEKILVFEKHEGQYRSFKFSNLGQGVLNNATGSKVHWGDEWDGWDEVDLGTRAYWPPEAYKMRGTRVASRPIDMWGLGCIFLELLLWLSGFYLDGEEAWFPEGPSNFPGYDSIDVFWSEEPGGFDKGSSNLKPVVERALQELDRIYAGMQAFQNTIVAIRQLLRIDPKLRWKAAELADWMDQILRQVEADSKETNTPDYYQRQYRKNRAESDLGKTPLSVWLNCEDPPPVLSTPSASRRDRISTRQDALSQVDSLIRAFQPGGSMALGTEHQPG</sequence>
<evidence type="ECO:0008006" key="9">
    <source>
        <dbReference type="Google" id="ProtNLM"/>
    </source>
</evidence>
<dbReference type="GO" id="GO:0004672">
    <property type="term" value="F:protein kinase activity"/>
    <property type="evidence" value="ECO:0007669"/>
    <property type="project" value="InterPro"/>
</dbReference>
<dbReference type="Gene3D" id="3.40.1090.10">
    <property type="entry name" value="Cytosolic phospholipase A2 catalytic domain"/>
    <property type="match status" value="1"/>
</dbReference>
<dbReference type="SUPFAM" id="SSF56112">
    <property type="entry name" value="Protein kinase-like (PK-like)"/>
    <property type="match status" value="1"/>
</dbReference>
<gene>
    <name evidence="7" type="ORF">H2204_014870</name>
</gene>
<accession>A0AA38XG67</accession>
<dbReference type="PANTHER" id="PTHR24185:SF1">
    <property type="entry name" value="CALCIUM-INDEPENDENT PHOSPHOLIPASE A2-GAMMA"/>
    <property type="match status" value="1"/>
</dbReference>
<keyword evidence="3" id="KW-0443">Lipid metabolism</keyword>
<dbReference type="PROSITE" id="PS50011">
    <property type="entry name" value="PROTEIN_KINASE_DOM"/>
    <property type="match status" value="1"/>
</dbReference>
<evidence type="ECO:0000256" key="2">
    <source>
        <dbReference type="ARBA" id="ARBA00022963"/>
    </source>
</evidence>
<dbReference type="Gene3D" id="1.10.510.10">
    <property type="entry name" value="Transferase(Phosphotransferase) domain 1"/>
    <property type="match status" value="1"/>
</dbReference>
<dbReference type="Proteomes" id="UP001172681">
    <property type="component" value="Unassembled WGS sequence"/>
</dbReference>
<evidence type="ECO:0000256" key="4">
    <source>
        <dbReference type="PROSITE-ProRule" id="PRU01161"/>
    </source>
</evidence>
<dbReference type="SMART" id="SM00220">
    <property type="entry name" value="S_TKc"/>
    <property type="match status" value="1"/>
</dbReference>